<feature type="region of interest" description="Disordered" evidence="1">
    <location>
        <begin position="32"/>
        <end position="128"/>
    </location>
</feature>
<feature type="compositionally biased region" description="Polar residues" evidence="1">
    <location>
        <begin position="53"/>
        <end position="87"/>
    </location>
</feature>
<proteinExistence type="predicted"/>
<reference evidence="3" key="1">
    <citation type="submission" date="2022-07" db="EMBL/GenBank/DDBJ databases">
        <title>Phylogenomic reconstructions and comparative analyses of Kickxellomycotina fungi.</title>
        <authorList>
            <person name="Reynolds N.K."/>
            <person name="Stajich J.E."/>
            <person name="Barry K."/>
            <person name="Grigoriev I.V."/>
            <person name="Crous P."/>
            <person name="Smith M.E."/>
        </authorList>
    </citation>
    <scope>NUCLEOTIDE SEQUENCE</scope>
    <source>
        <strain evidence="3">NRRL 3115</strain>
    </source>
</reference>
<evidence type="ECO:0000313" key="4">
    <source>
        <dbReference type="Proteomes" id="UP001151518"/>
    </source>
</evidence>
<evidence type="ECO:0000256" key="1">
    <source>
        <dbReference type="SAM" id="MobiDB-lite"/>
    </source>
</evidence>
<protein>
    <recommendedName>
        <fullName evidence="2">DH domain-containing protein</fullName>
    </recommendedName>
</protein>
<dbReference type="PANTHER" id="PTHR22834">
    <property type="entry name" value="NUCLEAR FUSION PROTEIN FUS2"/>
    <property type="match status" value="1"/>
</dbReference>
<dbReference type="Proteomes" id="UP001151518">
    <property type="component" value="Unassembled WGS sequence"/>
</dbReference>
<feature type="region of interest" description="Disordered" evidence="1">
    <location>
        <begin position="754"/>
        <end position="809"/>
    </location>
</feature>
<feature type="region of interest" description="Disordered" evidence="1">
    <location>
        <begin position="924"/>
        <end position="945"/>
    </location>
</feature>
<dbReference type="Pfam" id="PF00621">
    <property type="entry name" value="RhoGEF"/>
    <property type="match status" value="2"/>
</dbReference>
<dbReference type="PROSITE" id="PS50010">
    <property type="entry name" value="DH_2"/>
    <property type="match status" value="1"/>
</dbReference>
<feature type="region of interest" description="Disordered" evidence="1">
    <location>
        <begin position="1364"/>
        <end position="1390"/>
    </location>
</feature>
<accession>A0A9W8L0K1</accession>
<feature type="region of interest" description="Disordered" evidence="1">
    <location>
        <begin position="437"/>
        <end position="492"/>
    </location>
</feature>
<organism evidence="3 4">
    <name type="scientific">Coemansia spiralis</name>
    <dbReference type="NCBI Taxonomy" id="417178"/>
    <lineage>
        <taxon>Eukaryota</taxon>
        <taxon>Fungi</taxon>
        <taxon>Fungi incertae sedis</taxon>
        <taxon>Zoopagomycota</taxon>
        <taxon>Kickxellomycotina</taxon>
        <taxon>Kickxellomycetes</taxon>
        <taxon>Kickxellales</taxon>
        <taxon>Kickxellaceae</taxon>
        <taxon>Coemansia</taxon>
    </lineage>
</organism>
<dbReference type="GO" id="GO:0005737">
    <property type="term" value="C:cytoplasm"/>
    <property type="evidence" value="ECO:0007669"/>
    <property type="project" value="TreeGrafter"/>
</dbReference>
<feature type="compositionally biased region" description="Polar residues" evidence="1">
    <location>
        <begin position="793"/>
        <end position="806"/>
    </location>
</feature>
<feature type="compositionally biased region" description="Polar residues" evidence="1">
    <location>
        <begin position="758"/>
        <end position="771"/>
    </location>
</feature>
<feature type="compositionally biased region" description="Basic and acidic residues" evidence="1">
    <location>
        <begin position="924"/>
        <end position="939"/>
    </location>
</feature>
<dbReference type="PANTHER" id="PTHR22834:SF20">
    <property type="entry name" value="SH3 DOMAIN-CONTAINING PROTEIN"/>
    <property type="match status" value="1"/>
</dbReference>
<feature type="region of interest" description="Disordered" evidence="1">
    <location>
        <begin position="1130"/>
        <end position="1150"/>
    </location>
</feature>
<feature type="region of interest" description="Disordered" evidence="1">
    <location>
        <begin position="1320"/>
        <end position="1345"/>
    </location>
</feature>
<dbReference type="SMART" id="SM00325">
    <property type="entry name" value="RhoGEF"/>
    <property type="match status" value="1"/>
</dbReference>
<feature type="region of interest" description="Disordered" evidence="1">
    <location>
        <begin position="173"/>
        <end position="207"/>
    </location>
</feature>
<feature type="compositionally biased region" description="Basic and acidic residues" evidence="1">
    <location>
        <begin position="451"/>
        <end position="466"/>
    </location>
</feature>
<feature type="compositionally biased region" description="Polar residues" evidence="1">
    <location>
        <begin position="437"/>
        <end position="450"/>
    </location>
</feature>
<feature type="region of interest" description="Disordered" evidence="1">
    <location>
        <begin position="1429"/>
        <end position="1452"/>
    </location>
</feature>
<evidence type="ECO:0000313" key="3">
    <source>
        <dbReference type="EMBL" id="KAJ2680816.1"/>
    </source>
</evidence>
<comment type="caution">
    <text evidence="3">The sequence shown here is derived from an EMBL/GenBank/DDBJ whole genome shotgun (WGS) entry which is preliminary data.</text>
</comment>
<dbReference type="InterPro" id="IPR035899">
    <property type="entry name" value="DBL_dom_sf"/>
</dbReference>
<dbReference type="EMBL" id="JANBTW010000003">
    <property type="protein sequence ID" value="KAJ2680816.1"/>
    <property type="molecule type" value="Genomic_DNA"/>
</dbReference>
<dbReference type="InterPro" id="IPR051492">
    <property type="entry name" value="Dynamin-Rho_GEF"/>
</dbReference>
<feature type="compositionally biased region" description="Pro residues" evidence="1">
    <location>
        <begin position="191"/>
        <end position="200"/>
    </location>
</feature>
<evidence type="ECO:0000259" key="2">
    <source>
        <dbReference type="PROSITE" id="PS50010"/>
    </source>
</evidence>
<feature type="compositionally biased region" description="Basic and acidic residues" evidence="1">
    <location>
        <begin position="271"/>
        <end position="280"/>
    </location>
</feature>
<dbReference type="PROSITE" id="PS00741">
    <property type="entry name" value="DH_1"/>
    <property type="match status" value="1"/>
</dbReference>
<dbReference type="InterPro" id="IPR000219">
    <property type="entry name" value="DH_dom"/>
</dbReference>
<dbReference type="InterPro" id="IPR001331">
    <property type="entry name" value="GDS_CDC24_CS"/>
</dbReference>
<gene>
    <name evidence="3" type="ORF">GGI25_000452</name>
</gene>
<feature type="compositionally biased region" description="Polar residues" evidence="1">
    <location>
        <begin position="467"/>
        <end position="476"/>
    </location>
</feature>
<feature type="region of interest" description="Disordered" evidence="1">
    <location>
        <begin position="883"/>
        <end position="909"/>
    </location>
</feature>
<dbReference type="OrthoDB" id="10256089at2759"/>
<feature type="region of interest" description="Disordered" evidence="1">
    <location>
        <begin position="234"/>
        <end position="290"/>
    </location>
</feature>
<dbReference type="GO" id="GO:0035556">
    <property type="term" value="P:intracellular signal transduction"/>
    <property type="evidence" value="ECO:0007669"/>
    <property type="project" value="InterPro"/>
</dbReference>
<dbReference type="GO" id="GO:0005085">
    <property type="term" value="F:guanyl-nucleotide exchange factor activity"/>
    <property type="evidence" value="ECO:0007669"/>
    <property type="project" value="InterPro"/>
</dbReference>
<feature type="compositionally biased region" description="Polar residues" evidence="1">
    <location>
        <begin position="1433"/>
        <end position="1452"/>
    </location>
</feature>
<feature type="domain" description="DH" evidence="2">
    <location>
        <begin position="350"/>
        <end position="717"/>
    </location>
</feature>
<dbReference type="Gene3D" id="1.20.900.10">
    <property type="entry name" value="Dbl homology (DH) domain"/>
    <property type="match status" value="1"/>
</dbReference>
<name>A0A9W8L0K1_9FUNG</name>
<sequence>MLVRPRKSKQQRSVGSESLVLDLLEAVAMDPGRDPIYKADQPQQQKQRRKAVQYTQPQLPPYASSQENNNPNTSMNASSAVVTQSIQAAALRSHSHTPNSVQLTQTPSTPPSAQQRPSTQQEYQSIASAPSCSSQALANSSAHRIVDEEQLYLRRVSVLYHELWNSDWVDVSTPEGDPPAKQDSISTPANETPPPTPARPPTIATVGTDDAMRSAATYRNSTWTLLDEAPDHTARLRSSGSTGLSIYDKPLPPLPPSEDAVPTTPVNSDLQEDRKSHENDGDASLLRQRPDTRDSWSSLIGFYTEQGNVTGRTLAVDQLPISKFSPSELADVLVSTVHRLENDTALMQHKRWSVVKELAITEAQYLRDLLLLRTVFYEPLVGASDGGMLRAEDASTIFGNLDQVIDCARSLVEYLTVAVVYESNRCCSNNNDTPHNSALVGSNSEIQPANTEHDRPVNKTSQHNEESMSPSASTPETNRRGANRPASQPEANLMHITAKTSEPRLRNSAWADISIAQAFLLTSQRMERVYAQYCRHFEAATQRLVEIKKLASTSAADATISSIMPPTPVTTYRTPSTSSPFGEHSRGLRHVGIIGNVISVGGGSSKISSNNSGGLLHAVASSDYYDSTDMDYDFTDPDAMYSAFIYQLMKDQARLLTGKTTSWDLPSLLIKPVQRILKYPLLIRNLLALTQPHTSDHGRLERAACIVENIAGTINALNGCDDLRISTATTTSHAFTGNDDSQSRIARELRRVLRRKAGNTNHARSKSSMESVSKDKNKTSSRPKSRAKDNTEHQSNVPGNSSQSSGAEALIEQHEQRISELIRSLRRWESDLGAMLCQQVALVARWKDFYALHEKDNGYSTPIDTNMASTSLASTDDVMLRVSHDTHSRPHSSWQQQQQQQQRNSRSQLAQIYHQNDIRASKSHGLLRDRLPTRPDLGEPRSSAATLNSAGRISLSLTPGTPEGDEGAWWLFKRAAIARYHNALETIYKALYPKALCHPLHSKVYPVLNSLLQVYSDGPRFILSEISRITNPSSSSVFSNNDNSDERASKLRSILANDLPKLFEHEKTVVRLLSELIISIERDFYKQVAELLSSFEFGSEIGWPSKPEQKQEQTSGSTKVVNQANNLVGDKPLSAHASKHRSQHQASNASGWGAQVVEVYNRRFAERNPIGSGVVLPSGTEFISKIQAGLWLLMQETERHGPSQYVVKSRRRQSISAPSDTTDSRSEFSITFDEYSETSVFTPATGSQPIMAMSTPTKGTSTFGVSASVGSPNLGISSDMFAWPHVGLSGMSAHSTSSRAISSKHIRKKSSGFIERFAHLRPGRNGRGSPSIFGNGNNTPPLDAGADQVKSRAQLGLAIDVYNSSSSSLNSSRHRSRSTHCTTTSNALDDKSKGWAANTEKYEPLPLVDSIRFSKGFIDTAFEILGSEDAASGATTNTVSNDLSVDTSESDE</sequence>
<feature type="compositionally biased region" description="Polar residues" evidence="1">
    <location>
        <begin position="96"/>
        <end position="128"/>
    </location>
</feature>
<dbReference type="SUPFAM" id="SSF48065">
    <property type="entry name" value="DBL homology domain (DH-domain)"/>
    <property type="match status" value="1"/>
</dbReference>